<evidence type="ECO:0000313" key="2">
    <source>
        <dbReference type="Proteomes" id="UP000198588"/>
    </source>
</evidence>
<accession>A0A1G5Z7I2</accession>
<protein>
    <submittedName>
        <fullName evidence="1">Uncharacterized protein</fullName>
    </submittedName>
</protein>
<gene>
    <name evidence="1" type="ORF">SAMN02927914_04384</name>
</gene>
<evidence type="ECO:0000313" key="1">
    <source>
        <dbReference type="EMBL" id="SDA90572.1"/>
    </source>
</evidence>
<dbReference type="EMBL" id="FMXM01000014">
    <property type="protein sequence ID" value="SDA90572.1"/>
    <property type="molecule type" value="Genomic_DNA"/>
</dbReference>
<reference evidence="1 2" key="1">
    <citation type="submission" date="2016-10" db="EMBL/GenBank/DDBJ databases">
        <authorList>
            <person name="de Groot N.N."/>
        </authorList>
    </citation>
    <scope>NUCLEOTIDE SEQUENCE [LARGE SCALE GENOMIC DNA]</scope>
    <source>
        <strain evidence="1 2">CGMCC 1.12097</strain>
    </source>
</reference>
<dbReference type="STRING" id="1165689.SAMN02927914_04384"/>
<organism evidence="1 2">
    <name type="scientific">Mesorhizobium qingshengii</name>
    <dbReference type="NCBI Taxonomy" id="1165689"/>
    <lineage>
        <taxon>Bacteria</taxon>
        <taxon>Pseudomonadati</taxon>
        <taxon>Pseudomonadota</taxon>
        <taxon>Alphaproteobacteria</taxon>
        <taxon>Hyphomicrobiales</taxon>
        <taxon>Phyllobacteriaceae</taxon>
        <taxon>Mesorhizobium</taxon>
    </lineage>
</organism>
<dbReference type="Proteomes" id="UP000198588">
    <property type="component" value="Unassembled WGS sequence"/>
</dbReference>
<dbReference type="AlphaFoldDB" id="A0A1G5Z7I2"/>
<proteinExistence type="predicted"/>
<sequence length="55" mass="5905">MVRARASRRRDQLLIIVARAAEQDVDEIAIGGDVAFGLDPVAMMPLAGERRGAKA</sequence>
<name>A0A1G5Z7I2_9HYPH</name>